<dbReference type="PANTHER" id="PTHR43591">
    <property type="entry name" value="METHYLTRANSFERASE"/>
    <property type="match status" value="1"/>
</dbReference>
<dbReference type="GeneID" id="25982000"/>
<accession>F0XET4</accession>
<dbReference type="GO" id="GO:0032259">
    <property type="term" value="P:methylation"/>
    <property type="evidence" value="ECO:0007669"/>
    <property type="project" value="UniProtKB-KW"/>
</dbReference>
<feature type="compositionally biased region" description="Low complexity" evidence="2">
    <location>
        <begin position="28"/>
        <end position="38"/>
    </location>
</feature>
<dbReference type="Proteomes" id="UP000007796">
    <property type="component" value="Unassembled WGS sequence"/>
</dbReference>
<dbReference type="EMBL" id="GL629765">
    <property type="protein sequence ID" value="EFX03945.1"/>
    <property type="molecule type" value="Genomic_DNA"/>
</dbReference>
<dbReference type="STRING" id="655863.F0XET4"/>
<dbReference type="Gene3D" id="3.40.50.150">
    <property type="entry name" value="Vaccinia Virus protein VP39"/>
    <property type="match status" value="1"/>
</dbReference>
<dbReference type="PANTHER" id="PTHR43591:SF102">
    <property type="entry name" value="S-ADENOSYL-L-METHIONINE-DEPENDENT METHYLTRANSFERASE"/>
    <property type="match status" value="1"/>
</dbReference>
<dbReference type="Pfam" id="PF13489">
    <property type="entry name" value="Methyltransf_23"/>
    <property type="match status" value="1"/>
</dbReference>
<organism evidence="4">
    <name type="scientific">Grosmannia clavigera (strain kw1407 / UAMH 11150)</name>
    <name type="common">Blue stain fungus</name>
    <name type="synonym">Graphiocladiella clavigera</name>
    <dbReference type="NCBI Taxonomy" id="655863"/>
    <lineage>
        <taxon>Eukaryota</taxon>
        <taxon>Fungi</taxon>
        <taxon>Dikarya</taxon>
        <taxon>Ascomycota</taxon>
        <taxon>Pezizomycotina</taxon>
        <taxon>Sordariomycetes</taxon>
        <taxon>Sordariomycetidae</taxon>
        <taxon>Ophiostomatales</taxon>
        <taxon>Ophiostomataceae</taxon>
        <taxon>Leptographium</taxon>
    </lineage>
</organism>
<evidence type="ECO:0000313" key="4">
    <source>
        <dbReference type="Proteomes" id="UP000007796"/>
    </source>
</evidence>
<reference evidence="3 4" key="1">
    <citation type="journal article" date="2011" name="Proc. Natl. Acad. Sci. U.S.A.">
        <title>Genome and transcriptome analyses of the mountain pine beetle-fungal symbiont Grosmannia clavigera, a lodgepole pine pathogen.</title>
        <authorList>
            <person name="DiGuistini S."/>
            <person name="Wang Y."/>
            <person name="Liao N.Y."/>
            <person name="Taylor G."/>
            <person name="Tanguay P."/>
            <person name="Feau N."/>
            <person name="Henrissat B."/>
            <person name="Chan S.K."/>
            <person name="Hesse-Orce U."/>
            <person name="Alamouti S.M."/>
            <person name="Tsui C.K.M."/>
            <person name="Docking R.T."/>
            <person name="Levasseur A."/>
            <person name="Haridas S."/>
            <person name="Robertson G."/>
            <person name="Birol I."/>
            <person name="Holt R.A."/>
            <person name="Marra M.A."/>
            <person name="Hamelin R.C."/>
            <person name="Hirst M."/>
            <person name="Jones S.J.M."/>
            <person name="Bohlmann J."/>
            <person name="Breuil C."/>
        </authorList>
    </citation>
    <scope>NUCLEOTIDE SEQUENCE [LARGE SCALE GENOMIC DNA]</scope>
    <source>
        <strain evidence="4">kw1407 / UAMH 11150</strain>
    </source>
</reference>
<comment type="similarity">
    <text evidence="1">Belongs to the methyltransferase superfamily. LaeA methyltransferase family.</text>
</comment>
<gene>
    <name evidence="3" type="ORF">CMQ_873</name>
</gene>
<proteinExistence type="inferred from homology"/>
<keyword evidence="3" id="KW-0489">Methyltransferase</keyword>
<dbReference type="InParanoid" id="F0XET4"/>
<keyword evidence="3" id="KW-0808">Transferase</keyword>
<dbReference type="RefSeq" id="XP_014173427.1">
    <property type="nucleotide sequence ID" value="XM_014317952.1"/>
</dbReference>
<keyword evidence="4" id="KW-1185">Reference proteome</keyword>
<evidence type="ECO:0000256" key="2">
    <source>
        <dbReference type="SAM" id="MobiDB-lite"/>
    </source>
</evidence>
<evidence type="ECO:0000256" key="1">
    <source>
        <dbReference type="ARBA" id="ARBA00038158"/>
    </source>
</evidence>
<protein>
    <submittedName>
        <fullName evidence="3">Methyltransferase type 12</fullName>
    </submittedName>
</protein>
<name>F0XET4_GROCL</name>
<sequence length="448" mass="48542">MSSLPEANEGETARVGGAAQRGKITNTAAAAAEAAAAECPGKDAGSFAHPASLEPVISDGVSSVFSTGLSVSQNTQPSQQPLPSCLALTEETQVDDDADSAVGDIEAPSSTQSVRASLYEFVEENGRTFHKYKQGKYLMPNDEVSRPLRVPGCATSGYANADRASKNGWVSVRLSGVRLPAADRSADLQHAIFLLLLKGQLARAPIDEPKRVLDVGTGTGIWAIEFAALHPGSDVLGTDLSPIQPAFVPPNCRFEIDDADDEWAYSSAPFDYVHMRLLWHSFSDPHRVLRSALDSLAPGGYLEWQDFQGRFRAVDDSLQGRALSRLDGLYVKAGAALGRDMMLTPKIAGLMREVGFVDVVEEKYALPGNTWPKGREAKTLGLWQQTNFLEGMSAITMTVLTRGLGMSVAEVELLLMEARKDVKDTAVHFYMPVYVIYGRKPFPHEVRQ</sequence>
<feature type="region of interest" description="Disordered" evidence="2">
    <location>
        <begin position="1"/>
        <end position="42"/>
    </location>
</feature>
<dbReference type="OrthoDB" id="2013972at2759"/>
<dbReference type="AlphaFoldDB" id="F0XET4"/>
<evidence type="ECO:0000313" key="3">
    <source>
        <dbReference type="EMBL" id="EFX03945.1"/>
    </source>
</evidence>
<dbReference type="SUPFAM" id="SSF53335">
    <property type="entry name" value="S-adenosyl-L-methionine-dependent methyltransferases"/>
    <property type="match status" value="1"/>
</dbReference>
<dbReference type="eggNOG" id="ENOG502QSKG">
    <property type="taxonomic scope" value="Eukaryota"/>
</dbReference>
<dbReference type="InterPro" id="IPR029063">
    <property type="entry name" value="SAM-dependent_MTases_sf"/>
</dbReference>
<dbReference type="HOGENOM" id="CLU_010595_7_1_1"/>
<dbReference type="GO" id="GO:0008168">
    <property type="term" value="F:methyltransferase activity"/>
    <property type="evidence" value="ECO:0007669"/>
    <property type="project" value="UniProtKB-KW"/>
</dbReference>
<dbReference type="CDD" id="cd02440">
    <property type="entry name" value="AdoMet_MTases"/>
    <property type="match status" value="1"/>
</dbReference>